<dbReference type="InParanoid" id="T1G2Q8"/>
<proteinExistence type="inferred from homology"/>
<evidence type="ECO:0000313" key="7">
    <source>
        <dbReference type="EMBL" id="ESO06848.1"/>
    </source>
</evidence>
<dbReference type="Proteomes" id="UP000015101">
    <property type="component" value="Unassembled WGS sequence"/>
</dbReference>
<reference evidence="8" key="3">
    <citation type="submission" date="2015-06" db="UniProtKB">
        <authorList>
            <consortium name="EnsemblMetazoa"/>
        </authorList>
    </citation>
    <scope>IDENTIFICATION</scope>
</reference>
<evidence type="ECO:0000256" key="1">
    <source>
        <dbReference type="ARBA" id="ARBA00004123"/>
    </source>
</evidence>
<dbReference type="RefSeq" id="XP_009014944.1">
    <property type="nucleotide sequence ID" value="XM_009016696.1"/>
</dbReference>
<name>T1G2Q8_HELRO</name>
<dbReference type="InterPro" id="IPR057980">
    <property type="entry name" value="TPR_INTS8"/>
</dbReference>
<comment type="similarity">
    <text evidence="3">Belongs to the Integrator subunit 8 family.</text>
</comment>
<dbReference type="OrthoDB" id="64340at2759"/>
<organism evidence="8 9">
    <name type="scientific">Helobdella robusta</name>
    <name type="common">Californian leech</name>
    <dbReference type="NCBI Taxonomy" id="6412"/>
    <lineage>
        <taxon>Eukaryota</taxon>
        <taxon>Metazoa</taxon>
        <taxon>Spiralia</taxon>
        <taxon>Lophotrochozoa</taxon>
        <taxon>Annelida</taxon>
        <taxon>Clitellata</taxon>
        <taxon>Hirudinea</taxon>
        <taxon>Rhynchobdellida</taxon>
        <taxon>Glossiphoniidae</taxon>
        <taxon>Helobdella</taxon>
    </lineage>
</organism>
<reference evidence="7 9" key="2">
    <citation type="journal article" date="2013" name="Nature">
        <title>Insights into bilaterian evolution from three spiralian genomes.</title>
        <authorList>
            <person name="Simakov O."/>
            <person name="Marletaz F."/>
            <person name="Cho S.J."/>
            <person name="Edsinger-Gonzales E."/>
            <person name="Havlak P."/>
            <person name="Hellsten U."/>
            <person name="Kuo D.H."/>
            <person name="Larsson T."/>
            <person name="Lv J."/>
            <person name="Arendt D."/>
            <person name="Savage R."/>
            <person name="Osoegawa K."/>
            <person name="de Jong P."/>
            <person name="Grimwood J."/>
            <person name="Chapman J.A."/>
            <person name="Shapiro H."/>
            <person name="Aerts A."/>
            <person name="Otillar R.P."/>
            <person name="Terry A.Y."/>
            <person name="Boore J.L."/>
            <person name="Grigoriev I.V."/>
            <person name="Lindberg D.R."/>
            <person name="Seaver E.C."/>
            <person name="Weisblat D.A."/>
            <person name="Putnam N.H."/>
            <person name="Rokhsar D.S."/>
        </authorList>
    </citation>
    <scope>NUCLEOTIDE SEQUENCE</scope>
</reference>
<accession>T1G2Q8</accession>
<evidence type="ECO:0000256" key="5">
    <source>
        <dbReference type="ARBA" id="ARBA00023242"/>
    </source>
</evidence>
<dbReference type="eggNOG" id="ENOG502QQS8">
    <property type="taxonomic scope" value="Eukaryota"/>
</dbReference>
<dbReference type="GO" id="GO:0005634">
    <property type="term" value="C:nucleus"/>
    <property type="evidence" value="ECO:0007669"/>
    <property type="project" value="UniProtKB-SubCell"/>
</dbReference>
<dbReference type="OMA" id="TNYFQYI"/>
<evidence type="ECO:0000313" key="8">
    <source>
        <dbReference type="EnsemblMetazoa" id="HelroP76904"/>
    </source>
</evidence>
<evidence type="ECO:0000256" key="2">
    <source>
        <dbReference type="ARBA" id="ARBA00004286"/>
    </source>
</evidence>
<dbReference type="Pfam" id="PF25756">
    <property type="entry name" value="TPR_INTS8"/>
    <property type="match status" value="1"/>
</dbReference>
<reference evidence="9" key="1">
    <citation type="submission" date="2012-12" db="EMBL/GenBank/DDBJ databases">
        <authorList>
            <person name="Hellsten U."/>
            <person name="Grimwood J."/>
            <person name="Chapman J.A."/>
            <person name="Shapiro H."/>
            <person name="Aerts A."/>
            <person name="Otillar R.P."/>
            <person name="Terry A.Y."/>
            <person name="Boore J.L."/>
            <person name="Simakov O."/>
            <person name="Marletaz F."/>
            <person name="Cho S.-J."/>
            <person name="Edsinger-Gonzales E."/>
            <person name="Havlak P."/>
            <person name="Kuo D.-H."/>
            <person name="Larsson T."/>
            <person name="Lv J."/>
            <person name="Arendt D."/>
            <person name="Savage R."/>
            <person name="Osoegawa K."/>
            <person name="de Jong P."/>
            <person name="Lindberg D.R."/>
            <person name="Seaver E.C."/>
            <person name="Weisblat D.A."/>
            <person name="Putnam N.H."/>
            <person name="Grigoriev I.V."/>
            <person name="Rokhsar D.S."/>
        </authorList>
    </citation>
    <scope>NUCLEOTIDE SEQUENCE</scope>
</reference>
<dbReference type="HOGENOM" id="CLU_1431352_0_0_1"/>
<dbReference type="GeneID" id="20215356"/>
<protein>
    <recommendedName>
        <fullName evidence="6">INTS8 TPR repeats domain-containing protein</fullName>
    </recommendedName>
</protein>
<evidence type="ECO:0000313" key="9">
    <source>
        <dbReference type="Proteomes" id="UP000015101"/>
    </source>
</evidence>
<keyword evidence="4" id="KW-0158">Chromosome</keyword>
<evidence type="ECO:0000256" key="4">
    <source>
        <dbReference type="ARBA" id="ARBA00022454"/>
    </source>
</evidence>
<sequence length="202" mass="23833">MDKEQLLDSVFCILDHSLAINNQQTSWLRTQADLSFALKHYWSCMKFFMHLGVVATDYFSEPLTKNVYDDQVYKKMIHSCIQLNLHTQAAVLCQFLEDVDYPTAFKCLQERGTCFDAMDAYYRCIWDVTMLEYIINMHHRKGEIEKRNFAVHLVGKLEMNSNNRADVQYELSKMKKAQFMRILCQQFLVKTFNEDSTPTLLH</sequence>
<dbReference type="EMBL" id="AMQM01003696">
    <property type="status" value="NOT_ANNOTATED_CDS"/>
    <property type="molecule type" value="Genomic_DNA"/>
</dbReference>
<comment type="subcellular location">
    <subcellularLocation>
        <location evidence="2">Chromosome</location>
    </subcellularLocation>
    <subcellularLocation>
        <location evidence="1">Nucleus</location>
    </subcellularLocation>
</comment>
<dbReference type="CTD" id="20215356"/>
<dbReference type="PANTHER" id="PTHR13350">
    <property type="entry name" value="INTEGRATOR COMPLEX SUBUNIT 8"/>
    <property type="match status" value="1"/>
</dbReference>
<keyword evidence="9" id="KW-1185">Reference proteome</keyword>
<dbReference type="KEGG" id="hro:HELRODRAFT_76904"/>
<evidence type="ECO:0000259" key="6">
    <source>
        <dbReference type="Pfam" id="PF25756"/>
    </source>
</evidence>
<dbReference type="EMBL" id="KB096275">
    <property type="protein sequence ID" value="ESO06848.1"/>
    <property type="molecule type" value="Genomic_DNA"/>
</dbReference>
<dbReference type="STRING" id="6412.T1G2Q8"/>
<dbReference type="AlphaFoldDB" id="T1G2Q8"/>
<dbReference type="PANTHER" id="PTHR13350:SF1">
    <property type="entry name" value="INTEGRATOR COMPLEX SUBUNIT 8"/>
    <property type="match status" value="1"/>
</dbReference>
<keyword evidence="5" id="KW-0539">Nucleus</keyword>
<dbReference type="GO" id="GO:0034472">
    <property type="term" value="P:snRNA 3'-end processing"/>
    <property type="evidence" value="ECO:0007669"/>
    <property type="project" value="InterPro"/>
</dbReference>
<evidence type="ECO:0000256" key="3">
    <source>
        <dbReference type="ARBA" id="ARBA00007147"/>
    </source>
</evidence>
<gene>
    <name evidence="8" type="primary">20215356</name>
    <name evidence="7" type="ORF">HELRODRAFT_76904</name>
</gene>
<feature type="domain" description="INTS8 TPR repeats" evidence="6">
    <location>
        <begin position="8"/>
        <end position="187"/>
    </location>
</feature>
<dbReference type="EnsemblMetazoa" id="HelroT76904">
    <property type="protein sequence ID" value="HelroP76904"/>
    <property type="gene ID" value="HelroG76904"/>
</dbReference>
<dbReference type="InterPro" id="IPR038751">
    <property type="entry name" value="INTS8"/>
</dbReference>
<dbReference type="GO" id="GO:0005694">
    <property type="term" value="C:chromosome"/>
    <property type="evidence" value="ECO:0007669"/>
    <property type="project" value="UniProtKB-SubCell"/>
</dbReference>